<dbReference type="RefSeq" id="WP_252850988.1">
    <property type="nucleotide sequence ID" value="NZ_JAMXLR010000014.1"/>
</dbReference>
<gene>
    <name evidence="2" type="ORF">NG895_03115</name>
</gene>
<protein>
    <submittedName>
        <fullName evidence="2">Uncharacterized protein</fullName>
    </submittedName>
</protein>
<evidence type="ECO:0000313" key="2">
    <source>
        <dbReference type="EMBL" id="MCO6042889.1"/>
    </source>
</evidence>
<name>A0A9X2FAS3_9BACT</name>
<dbReference type="AlphaFoldDB" id="A0A9X2FAS3"/>
<accession>A0A9X2FAS3</accession>
<proteinExistence type="predicted"/>
<dbReference type="Proteomes" id="UP001155241">
    <property type="component" value="Unassembled WGS sequence"/>
</dbReference>
<keyword evidence="1" id="KW-0732">Signal</keyword>
<reference evidence="2" key="1">
    <citation type="submission" date="2022-06" db="EMBL/GenBank/DDBJ databases">
        <title>Aeoliella straminimaris, a novel planctomycete from sediments.</title>
        <authorList>
            <person name="Vitorino I.R."/>
            <person name="Lage O.M."/>
        </authorList>
    </citation>
    <scope>NUCLEOTIDE SEQUENCE</scope>
    <source>
        <strain evidence="2">ICT_H6.2</strain>
    </source>
</reference>
<organism evidence="2 3">
    <name type="scientific">Aeoliella straminimaris</name>
    <dbReference type="NCBI Taxonomy" id="2954799"/>
    <lineage>
        <taxon>Bacteria</taxon>
        <taxon>Pseudomonadati</taxon>
        <taxon>Planctomycetota</taxon>
        <taxon>Planctomycetia</taxon>
        <taxon>Pirellulales</taxon>
        <taxon>Lacipirellulaceae</taxon>
        <taxon>Aeoliella</taxon>
    </lineage>
</organism>
<comment type="caution">
    <text evidence="2">The sequence shown here is derived from an EMBL/GenBank/DDBJ whole genome shotgun (WGS) entry which is preliminary data.</text>
</comment>
<keyword evidence="3" id="KW-1185">Reference proteome</keyword>
<sequence length="88" mass="9086">MSCTNSLTRRIVWRLPAVVASVLFCSISDAAFTEVVVEESFDSRANLSAFVAGVGGDGAVSALSLVDQGGADQALRLTGVSSTVSFFP</sequence>
<feature type="signal peptide" evidence="1">
    <location>
        <begin position="1"/>
        <end position="30"/>
    </location>
</feature>
<evidence type="ECO:0000313" key="3">
    <source>
        <dbReference type="Proteomes" id="UP001155241"/>
    </source>
</evidence>
<dbReference type="EMBL" id="JAMXLR010000014">
    <property type="protein sequence ID" value="MCO6042889.1"/>
    <property type="molecule type" value="Genomic_DNA"/>
</dbReference>
<evidence type="ECO:0000256" key="1">
    <source>
        <dbReference type="SAM" id="SignalP"/>
    </source>
</evidence>
<feature type="chain" id="PRO_5040912526" evidence="1">
    <location>
        <begin position="31"/>
        <end position="88"/>
    </location>
</feature>